<dbReference type="InterPro" id="IPR050894">
    <property type="entry name" value="EfeM/EfeO_iron_uptake"/>
</dbReference>
<feature type="domain" description="Imelysin-like" evidence="4">
    <location>
        <begin position="167"/>
        <end position="388"/>
    </location>
</feature>
<dbReference type="Gene3D" id="1.20.1420.20">
    <property type="entry name" value="M75 peptidase, HXXE motif"/>
    <property type="match status" value="1"/>
</dbReference>
<name>A0A5A7SET5_9NOCA</name>
<dbReference type="EMBL" id="VLNY01000002">
    <property type="protein sequence ID" value="KAA0023939.1"/>
    <property type="molecule type" value="Genomic_DNA"/>
</dbReference>
<comment type="subcellular location">
    <subcellularLocation>
        <location evidence="1">Cell envelope</location>
    </subcellularLocation>
</comment>
<dbReference type="Pfam" id="PF09375">
    <property type="entry name" value="Peptidase_M75"/>
    <property type="match status" value="1"/>
</dbReference>
<dbReference type="Proteomes" id="UP000322244">
    <property type="component" value="Unassembled WGS sequence"/>
</dbReference>
<dbReference type="InterPro" id="IPR034981">
    <property type="entry name" value="Imelysin-like_EfeO/Algp7"/>
</dbReference>
<keyword evidence="5" id="KW-0449">Lipoprotein</keyword>
<organism evidence="5 6">
    <name type="scientific">Antrihabitans cavernicola</name>
    <dbReference type="NCBI Taxonomy" id="2495913"/>
    <lineage>
        <taxon>Bacteria</taxon>
        <taxon>Bacillati</taxon>
        <taxon>Actinomycetota</taxon>
        <taxon>Actinomycetes</taxon>
        <taxon>Mycobacteriales</taxon>
        <taxon>Nocardiaceae</taxon>
        <taxon>Antrihabitans</taxon>
    </lineage>
</organism>
<dbReference type="PANTHER" id="PTHR39192:SF1">
    <property type="entry name" value="IRON UPTAKE SYSTEM COMPONENT EFEO"/>
    <property type="match status" value="1"/>
</dbReference>
<protein>
    <submittedName>
        <fullName evidence="5">EfeM/EfeO family lipoprotein</fullName>
    </submittedName>
</protein>
<evidence type="ECO:0000313" key="5">
    <source>
        <dbReference type="EMBL" id="KAA0023939.1"/>
    </source>
</evidence>
<evidence type="ECO:0000256" key="3">
    <source>
        <dbReference type="ARBA" id="ARBA00022729"/>
    </source>
</evidence>
<dbReference type="InterPro" id="IPR018976">
    <property type="entry name" value="Imelysin-like"/>
</dbReference>
<dbReference type="InterPro" id="IPR038352">
    <property type="entry name" value="Imelysin_sf"/>
</dbReference>
<dbReference type="RefSeq" id="WP_149429099.1">
    <property type="nucleotide sequence ID" value="NZ_VLNY01000002.1"/>
</dbReference>
<dbReference type="GO" id="GO:0030313">
    <property type="term" value="C:cell envelope"/>
    <property type="evidence" value="ECO:0007669"/>
    <property type="project" value="UniProtKB-SubCell"/>
</dbReference>
<keyword evidence="6" id="KW-1185">Reference proteome</keyword>
<accession>A0A5A7SET5</accession>
<dbReference type="PANTHER" id="PTHR39192">
    <property type="entry name" value="IRON UPTAKE SYSTEM COMPONENT EFEO"/>
    <property type="match status" value="1"/>
</dbReference>
<dbReference type="OrthoDB" id="7348379at2"/>
<keyword evidence="3" id="KW-0732">Signal</keyword>
<dbReference type="CDD" id="cd14656">
    <property type="entry name" value="Imelysin-like_EfeO"/>
    <property type="match status" value="1"/>
</dbReference>
<sequence length="400" mass="42308">MTEDAPHATRRWRALALACVVSAAVVAAGVVVETVSARDDSGPTAAPLDPDVALPQQSVDAKLDGCVDSPTARDGRQVFRVRNTTAVPVDFELTDADGKVVGEIEALGPQSTRSLDVSVGAGRYRFVCMFDDARAVTSASFALAGESTGGPVAAPLSTQDLTPATLAYEHWVTGRLPDLVAGAQQLRDQLGSADIENARATWVSAHHLYETLGAAYGAFGDVDTAIDGTATGPDFSGFHRIEQGLWGSEPAAALLPIADRLVADTQRLQEQFTSTHVDPLDIGLRAHEISEDTLQFELTGRNDFGSHTGLDTVAANLDGTRELLDVLRPLLTPRYSALAEVDSEIAKTRDLVVSLDAKYLRSVAIPAVAPIDRQRVDGAVSHIAELLAPVAALCDVRRTG</sequence>
<evidence type="ECO:0000256" key="2">
    <source>
        <dbReference type="ARBA" id="ARBA00005989"/>
    </source>
</evidence>
<proteinExistence type="inferred from homology"/>
<reference evidence="5 6" key="1">
    <citation type="submission" date="2019-07" db="EMBL/GenBank/DDBJ databases">
        <title>Rhodococcus cavernicolus sp. nov., isolated from a cave.</title>
        <authorList>
            <person name="Lee S.D."/>
        </authorList>
    </citation>
    <scope>NUCLEOTIDE SEQUENCE [LARGE SCALE GENOMIC DNA]</scope>
    <source>
        <strain evidence="5 6">C1-24</strain>
    </source>
</reference>
<gene>
    <name evidence="5" type="ORF">FOY51_04990</name>
</gene>
<comment type="similarity">
    <text evidence="2">Belongs to the EfeM/EfeO family.</text>
</comment>
<comment type="caution">
    <text evidence="5">The sequence shown here is derived from an EMBL/GenBank/DDBJ whole genome shotgun (WGS) entry which is preliminary data.</text>
</comment>
<evidence type="ECO:0000259" key="4">
    <source>
        <dbReference type="Pfam" id="PF09375"/>
    </source>
</evidence>
<dbReference type="AlphaFoldDB" id="A0A5A7SET5"/>
<evidence type="ECO:0000313" key="6">
    <source>
        <dbReference type="Proteomes" id="UP000322244"/>
    </source>
</evidence>
<evidence type="ECO:0000256" key="1">
    <source>
        <dbReference type="ARBA" id="ARBA00004196"/>
    </source>
</evidence>